<keyword evidence="2" id="KW-0547">Nucleotide-binding</keyword>
<dbReference type="STRING" id="1069536.SINU_11110"/>
<dbReference type="SUPFAM" id="SSF52540">
    <property type="entry name" value="P-loop containing nucleoside triphosphate hydrolases"/>
    <property type="match status" value="1"/>
</dbReference>
<dbReference type="InterPro" id="IPR003593">
    <property type="entry name" value="AAA+_ATPase"/>
</dbReference>
<keyword evidence="6" id="KW-1185">Reference proteome</keyword>
<dbReference type="Pfam" id="PF00005">
    <property type="entry name" value="ABC_tran"/>
    <property type="match status" value="1"/>
</dbReference>
<dbReference type="Gene3D" id="3.40.50.300">
    <property type="entry name" value="P-loop containing nucleotide triphosphate hydrolases"/>
    <property type="match status" value="1"/>
</dbReference>
<keyword evidence="3" id="KW-0067">ATP-binding</keyword>
<gene>
    <name evidence="5" type="ORF">SINU_11110</name>
</gene>
<dbReference type="PROSITE" id="PS00211">
    <property type="entry name" value="ABC_TRANSPORTER_1"/>
    <property type="match status" value="1"/>
</dbReference>
<proteinExistence type="predicted"/>
<evidence type="ECO:0000313" key="5">
    <source>
        <dbReference type="EMBL" id="KLI01832.1"/>
    </source>
</evidence>
<feature type="domain" description="ABC transporter" evidence="4">
    <location>
        <begin position="2"/>
        <end position="224"/>
    </location>
</feature>
<dbReference type="Proteomes" id="UP000035553">
    <property type="component" value="Unassembled WGS sequence"/>
</dbReference>
<name>A0A0U1QM51_9BACL</name>
<dbReference type="SMART" id="SM00382">
    <property type="entry name" value="AAA"/>
    <property type="match status" value="1"/>
</dbReference>
<protein>
    <recommendedName>
        <fullName evidence="4">ABC transporter domain-containing protein</fullName>
    </recommendedName>
</protein>
<evidence type="ECO:0000256" key="1">
    <source>
        <dbReference type="ARBA" id="ARBA00022448"/>
    </source>
</evidence>
<dbReference type="PANTHER" id="PTHR42939:SF1">
    <property type="entry name" value="ABC TRANSPORTER ATP-BINDING PROTEIN ALBC-RELATED"/>
    <property type="match status" value="1"/>
</dbReference>
<dbReference type="InterPro" id="IPR003439">
    <property type="entry name" value="ABC_transporter-like_ATP-bd"/>
</dbReference>
<evidence type="ECO:0000259" key="4">
    <source>
        <dbReference type="PROSITE" id="PS50893"/>
    </source>
</evidence>
<dbReference type="EMBL" id="AFVQ02000157">
    <property type="protein sequence ID" value="KLI01832.1"/>
    <property type="molecule type" value="Genomic_DNA"/>
</dbReference>
<evidence type="ECO:0000256" key="3">
    <source>
        <dbReference type="ARBA" id="ARBA00022840"/>
    </source>
</evidence>
<dbReference type="InterPro" id="IPR027417">
    <property type="entry name" value="P-loop_NTPase"/>
</dbReference>
<dbReference type="AlphaFoldDB" id="A0A0U1QM51"/>
<comment type="caution">
    <text evidence="5">The sequence shown here is derived from an EMBL/GenBank/DDBJ whole genome shotgun (WGS) entry which is preliminary data.</text>
</comment>
<evidence type="ECO:0000256" key="2">
    <source>
        <dbReference type="ARBA" id="ARBA00022741"/>
    </source>
</evidence>
<dbReference type="InterPro" id="IPR017871">
    <property type="entry name" value="ABC_transporter-like_CS"/>
</dbReference>
<organism evidence="5 6">
    <name type="scientific">Sporolactobacillus inulinus CASD</name>
    <dbReference type="NCBI Taxonomy" id="1069536"/>
    <lineage>
        <taxon>Bacteria</taxon>
        <taxon>Bacillati</taxon>
        <taxon>Bacillota</taxon>
        <taxon>Bacilli</taxon>
        <taxon>Bacillales</taxon>
        <taxon>Sporolactobacillaceae</taxon>
        <taxon>Sporolactobacillus</taxon>
    </lineage>
</organism>
<reference evidence="5 6" key="1">
    <citation type="journal article" date="2011" name="J. Bacteriol.">
        <title>Draft genome sequence of Sporolactobacillus inulinus strain CASD, an efficient D-lactic acid-producing bacterium with high-concentration lactate tolerance capability.</title>
        <authorList>
            <person name="Yu B."/>
            <person name="Su F."/>
            <person name="Wang L."/>
            <person name="Xu K."/>
            <person name="Zhao B."/>
            <person name="Xu P."/>
        </authorList>
    </citation>
    <scope>NUCLEOTIDE SEQUENCE [LARGE SCALE GENOMIC DNA]</scope>
    <source>
        <strain evidence="5 6">CASD</strain>
    </source>
</reference>
<dbReference type="PANTHER" id="PTHR42939">
    <property type="entry name" value="ABC TRANSPORTER ATP-BINDING PROTEIN ALBC-RELATED"/>
    <property type="match status" value="1"/>
</dbReference>
<dbReference type="GO" id="GO:0016887">
    <property type="term" value="F:ATP hydrolysis activity"/>
    <property type="evidence" value="ECO:0007669"/>
    <property type="project" value="InterPro"/>
</dbReference>
<dbReference type="InterPro" id="IPR051782">
    <property type="entry name" value="ABC_Transporter_VariousFunc"/>
</dbReference>
<accession>A0A0U1QM51</accession>
<dbReference type="PROSITE" id="PS50893">
    <property type="entry name" value="ABC_TRANSPORTER_2"/>
    <property type="match status" value="1"/>
</dbReference>
<dbReference type="GO" id="GO:0005524">
    <property type="term" value="F:ATP binding"/>
    <property type="evidence" value="ECO:0007669"/>
    <property type="project" value="UniProtKB-KW"/>
</dbReference>
<keyword evidence="1" id="KW-0813">Transport</keyword>
<dbReference type="RefSeq" id="WP_010027083.1">
    <property type="nucleotide sequence ID" value="NZ_AFVQ02000157.1"/>
</dbReference>
<dbReference type="CDD" id="cd03230">
    <property type="entry name" value="ABC_DR_subfamily_A"/>
    <property type="match status" value="1"/>
</dbReference>
<sequence length="297" mass="34037">MIELKNVSKAFRKHVILRPTHLTLHSGINAMIGLNGTGKTTLLKMLSGIIKSDEGQIAYNQQTIRSTISKIGVAFDLPSFYGHLSGWQNMVYFNQFQQSPVSVDDLKKIATEWNVPLDKRHTSKYSLGMKKRLSLALSLIGNPEFWFLDEPFNGLDFESKEQLTAKIEQFRRKKKTILLISHDLNLCLNLADQLLFMHHGELHYLPNQEPLLNQVIFTIIHIEKCQIPSSIQRLIVEQAEEHNGLRLVIMKQDERQILCALNERRISILGLEHKIPSISQAIKILHNRIGGENNVEY</sequence>
<evidence type="ECO:0000313" key="6">
    <source>
        <dbReference type="Proteomes" id="UP000035553"/>
    </source>
</evidence>